<sequence>MQKKIANFLFSTKLTAFLFIAFAVAMAVGTILDRNMDTSPTPYTRTLIYNAWWFEAIMVFFIINFMGNLFRYRLYKKEKWATLILHVSFIFILFGAFITRYVGFEGMMPIREGETESEFFSRKTYISGRIIGDFEINGQLQQRKIEEEVDFSPRLDNTFNKTFDYGKTEVTVKLKELIQGAEKDIISSESGKRYLKIVEAGQGAPHNHFLEEGKVANLHNVLISLNKYQDGAINISETDKGLFIQSPYDGEYMTMATGATGKLVKDSLQPLILRSRYIIGNMQFVLPKPIVKGDFGIVKKSQLLKGDEDGLIFEVSANGETKEIGVLGGPSINSSYEEFEIGGLEMALKYGPKMLQLPYEIKLNDFIAEKYPGTEKAYSSYESKVTVLDKEAGDFDYHIYMNHVLDHKGYRFFQASFDPDEKGTVLSVNHDFWGTYITYAGYMLLYFGLMAILFAKNTRFDEIRKRLNKLKEKKAKMMTMILLFLSFSGFAQMHSEDEGHNTAKKPVKEQIDSILRVHITPKEHAQKFSEMVIQDYSGRMMPMHTYASEMLRKISKSDVYEEFNADQIFLSIQESPMLWYNVPIIYLTPRKADSIRNIIGVDSDQKHVSLLDFFTANGRNKLGPYIEDAFNAQIPSGHQKEIKETYNRLSILSDAIEGRSIKIFPVPNDENNKWISSKEFRDEGYRDKIEDTLYGNFINNGFVAYLVTLNNAKETGDYSKAEELLTGIKKTQHKFGSEVMLSDEKIKYEILYNDYDIFKRLFSWYMYAGTLLFVLIIAQIFKYKNRALKIAINLMLGVVALLFVLHTLGLIWRWYLSGHAPWSDAYESMIYVAWSTMLFGFIVGVTKRKDRSPELNKVKDKKQSFTSKITTSSITVAAGAFVTSMILMIAHWNWMDPAIGNLEPVLQGYWLMIHVSVIVASYGPFTLGMILGVVSLLLMIFTTKENKERMLINIKELTIINEMALTVGLVMLTIGNFLGGMWANESWGRYWGWDPKETWALISIMIYAFVIHMRLVPGLRSRWLYNLMSILAFASILMTYFGVNFYLAGLHSYASGDQILSVKFIAITLGIVAVLGFFSYRQFRKHYKK</sequence>
<feature type="transmembrane region" description="Helical" evidence="6">
    <location>
        <begin position="1023"/>
        <end position="1047"/>
    </location>
</feature>
<keyword evidence="3" id="KW-0201">Cytochrome c-type biogenesis</keyword>
<feature type="domain" description="Cytochrome c assembly protein" evidence="7">
    <location>
        <begin position="822"/>
        <end position="1051"/>
    </location>
</feature>
<evidence type="ECO:0000256" key="6">
    <source>
        <dbReference type="SAM" id="Phobius"/>
    </source>
</evidence>
<feature type="transmembrane region" description="Helical" evidence="6">
    <location>
        <begin position="1059"/>
        <end position="1080"/>
    </location>
</feature>
<feature type="transmembrane region" description="Helical" evidence="6">
    <location>
        <begin position="867"/>
        <end position="889"/>
    </location>
</feature>
<organism evidence="9 10">
    <name type="scientific">Winogradskyella bathintestinalis</name>
    <dbReference type="NCBI Taxonomy" id="3035208"/>
    <lineage>
        <taxon>Bacteria</taxon>
        <taxon>Pseudomonadati</taxon>
        <taxon>Bacteroidota</taxon>
        <taxon>Flavobacteriia</taxon>
        <taxon>Flavobacteriales</taxon>
        <taxon>Flavobacteriaceae</taxon>
        <taxon>Winogradskyella</taxon>
    </lineage>
</organism>
<feature type="transmembrane region" description="Helical" evidence="6">
    <location>
        <begin position="963"/>
        <end position="983"/>
    </location>
</feature>
<evidence type="ECO:0000313" key="10">
    <source>
        <dbReference type="Proteomes" id="UP001231197"/>
    </source>
</evidence>
<reference evidence="9 10" key="1">
    <citation type="journal article" date="2023" name="Int. J. Syst. Evol. Microbiol.">
        <title>Winogradskyella bathintestinalis sp. nov., isolated from the intestine of the deep-sea loosejaw dragonfish, Malacosteus niger.</title>
        <authorList>
            <person name="Uniacke-Lowe S."/>
            <person name="Johnson C.N."/>
            <person name="Stanton C."/>
            <person name="Hill C."/>
            <person name="Ross P."/>
        </authorList>
    </citation>
    <scope>NUCLEOTIDE SEQUENCE [LARGE SCALE GENOMIC DNA]</scope>
    <source>
        <strain evidence="9 10">APC 3343</strain>
    </source>
</reference>
<feature type="transmembrane region" description="Helical" evidence="6">
    <location>
        <begin position="762"/>
        <end position="781"/>
    </location>
</feature>
<dbReference type="Pfam" id="PF01578">
    <property type="entry name" value="Cytochrom_C_asm"/>
    <property type="match status" value="1"/>
</dbReference>
<dbReference type="PANTHER" id="PTHR30071">
    <property type="entry name" value="HEME EXPORTER PROTEIN C"/>
    <property type="match status" value="1"/>
</dbReference>
<feature type="transmembrane region" description="Helical" evidence="6">
    <location>
        <begin position="793"/>
        <end position="816"/>
    </location>
</feature>
<evidence type="ECO:0000259" key="7">
    <source>
        <dbReference type="Pfam" id="PF01578"/>
    </source>
</evidence>
<keyword evidence="10" id="KW-1185">Reference proteome</keyword>
<feature type="transmembrane region" description="Helical" evidence="6">
    <location>
        <begin position="436"/>
        <end position="455"/>
    </location>
</feature>
<dbReference type="InterPro" id="IPR045062">
    <property type="entry name" value="Cyt_c_biogenesis_CcsA/CcmC"/>
</dbReference>
<evidence type="ECO:0000256" key="3">
    <source>
        <dbReference type="ARBA" id="ARBA00022748"/>
    </source>
</evidence>
<keyword evidence="4 6" id="KW-1133">Transmembrane helix</keyword>
<dbReference type="PANTHER" id="PTHR30071:SF1">
    <property type="entry name" value="CYTOCHROME B_B6 PROTEIN-RELATED"/>
    <property type="match status" value="1"/>
</dbReference>
<dbReference type="Proteomes" id="UP001231197">
    <property type="component" value="Unassembled WGS sequence"/>
</dbReference>
<feature type="transmembrane region" description="Helical" evidence="6">
    <location>
        <begin position="82"/>
        <end position="102"/>
    </location>
</feature>
<keyword evidence="2 6" id="KW-0812">Transmembrane</keyword>
<evidence type="ECO:0000256" key="1">
    <source>
        <dbReference type="ARBA" id="ARBA00004141"/>
    </source>
</evidence>
<evidence type="ECO:0000256" key="4">
    <source>
        <dbReference type="ARBA" id="ARBA00022989"/>
    </source>
</evidence>
<keyword evidence="5 6" id="KW-0472">Membrane</keyword>
<evidence type="ECO:0000256" key="5">
    <source>
        <dbReference type="ARBA" id="ARBA00023136"/>
    </source>
</evidence>
<gene>
    <name evidence="9" type="primary">ccsA</name>
    <name evidence="9" type="ORF">QMA06_11465</name>
</gene>
<dbReference type="EMBL" id="JASDDK010000004">
    <property type="protein sequence ID" value="MDN3493340.1"/>
    <property type="molecule type" value="Genomic_DNA"/>
</dbReference>
<accession>A0ABT7ZWE1</accession>
<dbReference type="RefSeq" id="WP_290206999.1">
    <property type="nucleotide sequence ID" value="NZ_JASDDK010000004.1"/>
</dbReference>
<feature type="transmembrane region" description="Helical" evidence="6">
    <location>
        <begin position="828"/>
        <end position="846"/>
    </location>
</feature>
<protein>
    <submittedName>
        <fullName evidence="9">Cytochrome c biogenesis protein CcsA</fullName>
    </submittedName>
</protein>
<evidence type="ECO:0000259" key="8">
    <source>
        <dbReference type="Pfam" id="PF05140"/>
    </source>
</evidence>
<feature type="transmembrane region" description="Helical" evidence="6">
    <location>
        <begin position="51"/>
        <end position="70"/>
    </location>
</feature>
<comment type="caution">
    <text evidence="9">The sequence shown here is derived from an EMBL/GenBank/DDBJ whole genome shotgun (WGS) entry which is preliminary data.</text>
</comment>
<proteinExistence type="predicted"/>
<dbReference type="InterPro" id="IPR007816">
    <property type="entry name" value="ResB-like_domain"/>
</dbReference>
<feature type="transmembrane region" description="Helical" evidence="6">
    <location>
        <begin position="475"/>
        <end position="493"/>
    </location>
</feature>
<feature type="transmembrane region" description="Helical" evidence="6">
    <location>
        <begin position="998"/>
        <end position="1016"/>
    </location>
</feature>
<dbReference type="InterPro" id="IPR002541">
    <property type="entry name" value="Cyt_c_assembly"/>
</dbReference>
<comment type="subcellular location">
    <subcellularLocation>
        <location evidence="1">Membrane</location>
        <topology evidence="1">Multi-pass membrane protein</topology>
    </subcellularLocation>
</comment>
<evidence type="ECO:0000256" key="2">
    <source>
        <dbReference type="ARBA" id="ARBA00022692"/>
    </source>
</evidence>
<name>A0ABT7ZWE1_9FLAO</name>
<feature type="domain" description="ResB-like" evidence="8">
    <location>
        <begin position="348"/>
        <end position="424"/>
    </location>
</feature>
<dbReference type="Pfam" id="PF05140">
    <property type="entry name" value="ResB"/>
    <property type="match status" value="1"/>
</dbReference>
<feature type="transmembrane region" description="Helical" evidence="6">
    <location>
        <begin position="909"/>
        <end position="942"/>
    </location>
</feature>
<evidence type="ECO:0000313" key="9">
    <source>
        <dbReference type="EMBL" id="MDN3493340.1"/>
    </source>
</evidence>